<keyword evidence="1" id="KW-0175">Coiled coil</keyword>
<dbReference type="Proteomes" id="UP001344817">
    <property type="component" value="Unassembled WGS sequence"/>
</dbReference>
<sequence>MKKNKKIILTGVLAGIGPTAMAPFVISSSEQSVNTQQNLNDQQIEKFKQQIKELIEAKTYKRFTPGITAGQKTYLLNKLDSINDYQSYTELRKEVLKMYFESIQVYSNLIIFTFGGTEFSQNTDELSALNNTIEGGLNTYKLLSNPEYLENETYKNAFENYKLKNSELWDSYKNTNPLSSPSEINSFLNEAFNNYEIFKDAVLALPEGQGEDKFKYLKFLFKDDFLYDTIIKNFTFKSQKYFIDGDPNNWTVDKDNELSNIQGGIITSQLVLVIGMLRNENDLLLFLQTDAQENQINTNITNFSVTKWLGYFNMAYSRANANGIIQSRQILYTNNRQNRIYVTYILPAFANIYKHYYNNDINFSQSTNLNAENIYKSAQDILDKFYRYSFFVENFNFKYDYIYFTFNLYKTGSAFPENFSGTVFTKQLNNSEVIGGGKTKQVSAYINLSGSTGNLNFSDTKLWTQFSNLTSTDGINRQIQALNGQQLYDDQKSNIEQLKTSLQNIIDENTNNKELSNYYQKIIDEINNSNLVVDIPTLEALATKATNYNNQVEQFKQLIELENAKNDQNEIFNNALTPQQKDQLNLIKEKLVSGSLLSQDTESSLLQNAVDNLRILPEINIAKQTANTNIEEAKKKLEEYKNLLTPQQYSDLNSKIQSLESTLTSNNFSAGQDNNTVLQNIKTSIESLDQALEIAKQQNDAAAQELSDYKLQTSSKIDELIQSVQTNPHSLLDESQKEEII</sequence>
<name>A0ABU7MKA0_9BACT</name>
<evidence type="ECO:0000256" key="1">
    <source>
        <dbReference type="SAM" id="Coils"/>
    </source>
</evidence>
<feature type="non-terminal residue" evidence="3">
    <location>
        <position position="741"/>
    </location>
</feature>
<feature type="coiled-coil region" evidence="1">
    <location>
        <begin position="678"/>
        <end position="712"/>
    </location>
</feature>
<accession>A0ABU7MKA0</accession>
<feature type="chain" id="PRO_5046748196" evidence="2">
    <location>
        <begin position="23"/>
        <end position="741"/>
    </location>
</feature>
<comment type="caution">
    <text evidence="3">The sequence shown here is derived from an EMBL/GenBank/DDBJ whole genome shotgun (WGS) entry which is preliminary data.</text>
</comment>
<keyword evidence="2" id="KW-0732">Signal</keyword>
<feature type="coiled-coil region" evidence="1">
    <location>
        <begin position="538"/>
        <end position="565"/>
    </location>
</feature>
<reference evidence="3" key="1">
    <citation type="submission" date="2024-01" db="EMBL/GenBank/DDBJ databases">
        <title>Genome sequence of Mycoplasma ciconiae type strain DSM 25251.</title>
        <authorList>
            <person name="Spergser J."/>
        </authorList>
    </citation>
    <scope>NUCLEOTIDE SEQUENCE [LARGE SCALE GENOMIC DNA]</scope>
    <source>
        <strain evidence="3">DSM 25251</strain>
    </source>
</reference>
<protein>
    <submittedName>
        <fullName evidence="3">Uncharacterized protein</fullName>
    </submittedName>
</protein>
<evidence type="ECO:0000256" key="2">
    <source>
        <dbReference type="SAM" id="SignalP"/>
    </source>
</evidence>
<evidence type="ECO:0000313" key="3">
    <source>
        <dbReference type="EMBL" id="MEE3927963.1"/>
    </source>
</evidence>
<dbReference type="EMBL" id="JAZDWZ010000001">
    <property type="protein sequence ID" value="MEE3927963.1"/>
    <property type="molecule type" value="Genomic_DNA"/>
</dbReference>
<feature type="signal peptide" evidence="2">
    <location>
        <begin position="1"/>
        <end position="22"/>
    </location>
</feature>
<organism evidence="3 4">
    <name type="scientific">Mycoplasmopsis ciconiae</name>
    <dbReference type="NCBI Taxonomy" id="561067"/>
    <lineage>
        <taxon>Bacteria</taxon>
        <taxon>Bacillati</taxon>
        <taxon>Mycoplasmatota</taxon>
        <taxon>Mycoplasmoidales</taxon>
        <taxon>Metamycoplasmataceae</taxon>
        <taxon>Mycoplasmopsis</taxon>
    </lineage>
</organism>
<proteinExistence type="predicted"/>
<dbReference type="RefSeq" id="WP_330500378.1">
    <property type="nucleotide sequence ID" value="NZ_JAZDWZ010000001.1"/>
</dbReference>
<evidence type="ECO:0000313" key="4">
    <source>
        <dbReference type="Proteomes" id="UP001344817"/>
    </source>
</evidence>
<gene>
    <name evidence="3" type="ORF">V2E24_00005</name>
</gene>
<keyword evidence="4" id="KW-1185">Reference proteome</keyword>